<dbReference type="InterPro" id="IPR055135">
    <property type="entry name" value="PRMT_dom"/>
</dbReference>
<keyword evidence="6" id="KW-1185">Reference proteome</keyword>
<dbReference type="SUPFAM" id="SSF53335">
    <property type="entry name" value="S-adenosyl-L-methionine-dependent methyltransferases"/>
    <property type="match status" value="1"/>
</dbReference>
<accession>S8C1X2</accession>
<dbReference type="GO" id="GO:0016274">
    <property type="term" value="F:protein-arginine N-methyltransferase activity"/>
    <property type="evidence" value="ECO:0007669"/>
    <property type="project" value="InterPro"/>
</dbReference>
<evidence type="ECO:0000313" key="6">
    <source>
        <dbReference type="Proteomes" id="UP000015453"/>
    </source>
</evidence>
<dbReference type="Pfam" id="PF22528">
    <property type="entry name" value="PRMT_C"/>
    <property type="match status" value="1"/>
</dbReference>
<evidence type="ECO:0000259" key="4">
    <source>
        <dbReference type="Pfam" id="PF22528"/>
    </source>
</evidence>
<keyword evidence="3" id="KW-0949">S-adenosyl-L-methionine</keyword>
<dbReference type="InterPro" id="IPR025799">
    <property type="entry name" value="Arg_MeTrfase"/>
</dbReference>
<dbReference type="Gene3D" id="2.70.160.11">
    <property type="entry name" value="Hnrnp arginine n-methyltransferase1"/>
    <property type="match status" value="1"/>
</dbReference>
<dbReference type="PANTHER" id="PTHR11006">
    <property type="entry name" value="PROTEIN ARGININE N-METHYLTRANSFERASE"/>
    <property type="match status" value="1"/>
</dbReference>
<evidence type="ECO:0000256" key="3">
    <source>
        <dbReference type="ARBA" id="ARBA00022691"/>
    </source>
</evidence>
<evidence type="ECO:0000256" key="1">
    <source>
        <dbReference type="ARBA" id="ARBA00022603"/>
    </source>
</evidence>
<dbReference type="AlphaFoldDB" id="S8C1X2"/>
<sequence length="122" mass="13583">MEEVVWCYGVAVWFETGFTERFCRENPVILSTSPYEPTTHWSQTLLTFREPVAMAASSSTRDDSVAAPVGTRDCPAARIRARISIVKASKHRSIDLSLEITCIGGSDDGRKRILPAQFFSLD</sequence>
<evidence type="ECO:0000313" key="5">
    <source>
        <dbReference type="EMBL" id="EPS58401.1"/>
    </source>
</evidence>
<dbReference type="GO" id="GO:0042054">
    <property type="term" value="F:histone methyltransferase activity"/>
    <property type="evidence" value="ECO:0007669"/>
    <property type="project" value="TreeGrafter"/>
</dbReference>
<keyword evidence="1" id="KW-0489">Methyltransferase</keyword>
<dbReference type="GO" id="GO:0032259">
    <property type="term" value="P:methylation"/>
    <property type="evidence" value="ECO:0007669"/>
    <property type="project" value="UniProtKB-KW"/>
</dbReference>
<proteinExistence type="predicted"/>
<protein>
    <recommendedName>
        <fullName evidence="4">Protein arginine N-methyltransferase domain-containing protein</fullName>
    </recommendedName>
</protein>
<organism evidence="5 6">
    <name type="scientific">Genlisea aurea</name>
    <dbReference type="NCBI Taxonomy" id="192259"/>
    <lineage>
        <taxon>Eukaryota</taxon>
        <taxon>Viridiplantae</taxon>
        <taxon>Streptophyta</taxon>
        <taxon>Embryophyta</taxon>
        <taxon>Tracheophyta</taxon>
        <taxon>Spermatophyta</taxon>
        <taxon>Magnoliopsida</taxon>
        <taxon>eudicotyledons</taxon>
        <taxon>Gunneridae</taxon>
        <taxon>Pentapetalae</taxon>
        <taxon>asterids</taxon>
        <taxon>lamiids</taxon>
        <taxon>Lamiales</taxon>
        <taxon>Lentibulariaceae</taxon>
        <taxon>Genlisea</taxon>
    </lineage>
</organism>
<comment type="caution">
    <text evidence="5">The sequence shown here is derived from an EMBL/GenBank/DDBJ whole genome shotgun (WGS) entry which is preliminary data.</text>
</comment>
<keyword evidence="2" id="KW-0808">Transferase</keyword>
<dbReference type="PANTHER" id="PTHR11006:SF89">
    <property type="entry name" value="PROTEIN ARGININE N-METHYLTRANSFERASE 3-RELATED"/>
    <property type="match status" value="1"/>
</dbReference>
<dbReference type="EMBL" id="AUSU01009252">
    <property type="protein sequence ID" value="EPS58401.1"/>
    <property type="molecule type" value="Genomic_DNA"/>
</dbReference>
<dbReference type="Proteomes" id="UP000015453">
    <property type="component" value="Unassembled WGS sequence"/>
</dbReference>
<dbReference type="OrthoDB" id="7848332at2759"/>
<reference evidence="5 6" key="1">
    <citation type="journal article" date="2013" name="BMC Genomics">
        <title>The miniature genome of a carnivorous plant Genlisea aurea contains a low number of genes and short non-coding sequences.</title>
        <authorList>
            <person name="Leushkin E.V."/>
            <person name="Sutormin R.A."/>
            <person name="Nabieva E.R."/>
            <person name="Penin A.A."/>
            <person name="Kondrashov A.S."/>
            <person name="Logacheva M.D."/>
        </authorList>
    </citation>
    <scope>NUCLEOTIDE SEQUENCE [LARGE SCALE GENOMIC DNA]</scope>
</reference>
<feature type="domain" description="Protein arginine N-methyltransferase" evidence="4">
    <location>
        <begin position="8"/>
        <end position="58"/>
    </location>
</feature>
<dbReference type="GO" id="GO:0005634">
    <property type="term" value="C:nucleus"/>
    <property type="evidence" value="ECO:0007669"/>
    <property type="project" value="TreeGrafter"/>
</dbReference>
<name>S8C1X2_9LAMI</name>
<gene>
    <name evidence="5" type="ORF">M569_16413</name>
</gene>
<evidence type="ECO:0000256" key="2">
    <source>
        <dbReference type="ARBA" id="ARBA00022679"/>
    </source>
</evidence>
<dbReference type="InterPro" id="IPR029063">
    <property type="entry name" value="SAM-dependent_MTases_sf"/>
</dbReference>